<gene>
    <name evidence="2" type="ORF">TrCOL_g7204</name>
</gene>
<organism evidence="2 3">
    <name type="scientific">Triparma columacea</name>
    <dbReference type="NCBI Taxonomy" id="722753"/>
    <lineage>
        <taxon>Eukaryota</taxon>
        <taxon>Sar</taxon>
        <taxon>Stramenopiles</taxon>
        <taxon>Ochrophyta</taxon>
        <taxon>Bolidophyceae</taxon>
        <taxon>Parmales</taxon>
        <taxon>Triparmaceae</taxon>
        <taxon>Triparma</taxon>
    </lineage>
</organism>
<proteinExistence type="predicted"/>
<protein>
    <submittedName>
        <fullName evidence="2">Uncharacterized protein</fullName>
    </submittedName>
</protein>
<evidence type="ECO:0000313" key="3">
    <source>
        <dbReference type="Proteomes" id="UP001165065"/>
    </source>
</evidence>
<keyword evidence="1" id="KW-0472">Membrane</keyword>
<keyword evidence="1" id="KW-1133">Transmembrane helix</keyword>
<dbReference type="AlphaFoldDB" id="A0A9W7FVA0"/>
<accession>A0A9W7FVA0</accession>
<evidence type="ECO:0000313" key="2">
    <source>
        <dbReference type="EMBL" id="GMI21790.1"/>
    </source>
</evidence>
<comment type="caution">
    <text evidence="2">The sequence shown here is derived from an EMBL/GenBank/DDBJ whole genome shotgun (WGS) entry which is preliminary data.</text>
</comment>
<feature type="transmembrane region" description="Helical" evidence="1">
    <location>
        <begin position="146"/>
        <end position="166"/>
    </location>
</feature>
<keyword evidence="1" id="KW-0812">Transmembrane</keyword>
<dbReference type="OrthoDB" id="10397063at2759"/>
<dbReference type="Proteomes" id="UP001165065">
    <property type="component" value="Unassembled WGS sequence"/>
</dbReference>
<sequence>MSSSDVEEEPAEEEPAKSMSGKANFLMYLMVVSQACQWGGSLYTLISTSTSIVYPLASSGWFFTIWAIYNRLTTIPQERAYFTFPLHTISLILHPSSPKLSTGLSVFFCLLQFANYAFPAFMFVFKLPAPVLAAKGKKTIAWAQVLKMNMASAMLFWSFGAIFAVYECIKPREDW</sequence>
<feature type="transmembrane region" description="Helical" evidence="1">
    <location>
        <begin position="52"/>
        <end position="69"/>
    </location>
</feature>
<evidence type="ECO:0000256" key="1">
    <source>
        <dbReference type="SAM" id="Phobius"/>
    </source>
</evidence>
<dbReference type="EMBL" id="BRYA01000535">
    <property type="protein sequence ID" value="GMI21790.1"/>
    <property type="molecule type" value="Genomic_DNA"/>
</dbReference>
<reference evidence="3" key="1">
    <citation type="journal article" date="2023" name="Commun. Biol.">
        <title>Genome analysis of Parmales, the sister group of diatoms, reveals the evolutionary specialization of diatoms from phago-mixotrophs to photoautotrophs.</title>
        <authorList>
            <person name="Ban H."/>
            <person name="Sato S."/>
            <person name="Yoshikawa S."/>
            <person name="Yamada K."/>
            <person name="Nakamura Y."/>
            <person name="Ichinomiya M."/>
            <person name="Sato N."/>
            <person name="Blanc-Mathieu R."/>
            <person name="Endo H."/>
            <person name="Kuwata A."/>
            <person name="Ogata H."/>
        </authorList>
    </citation>
    <scope>NUCLEOTIDE SEQUENCE [LARGE SCALE GENOMIC DNA]</scope>
</reference>
<name>A0A9W7FVA0_9STRA</name>
<feature type="transmembrane region" description="Helical" evidence="1">
    <location>
        <begin position="103"/>
        <end position="125"/>
    </location>
</feature>
<keyword evidence="3" id="KW-1185">Reference proteome</keyword>